<proteinExistence type="predicted"/>
<dbReference type="InterPro" id="IPR036390">
    <property type="entry name" value="WH_DNA-bd_sf"/>
</dbReference>
<protein>
    <recommendedName>
        <fullName evidence="1">Nudix hydrolase domain-containing protein</fullName>
    </recommendedName>
</protein>
<dbReference type="AlphaFoldDB" id="A0A1F5SEL4"/>
<evidence type="ECO:0000259" key="1">
    <source>
        <dbReference type="PROSITE" id="PS51462"/>
    </source>
</evidence>
<dbReference type="SUPFAM" id="SSF55811">
    <property type="entry name" value="Nudix"/>
    <property type="match status" value="1"/>
</dbReference>
<comment type="caution">
    <text evidence="2">The sequence shown here is derived from an EMBL/GenBank/DDBJ whole genome shotgun (WGS) entry which is preliminary data.</text>
</comment>
<dbReference type="Proteomes" id="UP000178367">
    <property type="component" value="Unassembled WGS sequence"/>
</dbReference>
<dbReference type="EMBL" id="MFGB01000023">
    <property type="protein sequence ID" value="OGF25138.1"/>
    <property type="molecule type" value="Genomic_DNA"/>
</dbReference>
<dbReference type="PANTHER" id="PTHR43736:SF4">
    <property type="entry name" value="SLR1690 PROTEIN"/>
    <property type="match status" value="1"/>
</dbReference>
<dbReference type="Pfam" id="PF21906">
    <property type="entry name" value="WHD_NrtR"/>
    <property type="match status" value="1"/>
</dbReference>
<feature type="domain" description="Nudix hydrolase" evidence="1">
    <location>
        <begin position="10"/>
        <end position="142"/>
    </location>
</feature>
<dbReference type="PROSITE" id="PS51462">
    <property type="entry name" value="NUDIX"/>
    <property type="match status" value="1"/>
</dbReference>
<gene>
    <name evidence="2" type="ORF">A2227_07360</name>
</gene>
<accession>A0A1F5SEL4</accession>
<dbReference type="InterPro" id="IPR015797">
    <property type="entry name" value="NUDIX_hydrolase-like_dom_sf"/>
</dbReference>
<dbReference type="Gene3D" id="1.10.10.10">
    <property type="entry name" value="Winged helix-like DNA-binding domain superfamily/Winged helix DNA-binding domain"/>
    <property type="match status" value="1"/>
</dbReference>
<dbReference type="InterPro" id="IPR054105">
    <property type="entry name" value="WHD_NrtR"/>
</dbReference>
<organism evidence="2 3">
    <name type="scientific">Candidatus Falkowbacteria bacterium RIFOXYA2_FULL_47_19</name>
    <dbReference type="NCBI Taxonomy" id="1797994"/>
    <lineage>
        <taxon>Bacteria</taxon>
        <taxon>Candidatus Falkowiibacteriota</taxon>
    </lineage>
</organism>
<evidence type="ECO:0000313" key="2">
    <source>
        <dbReference type="EMBL" id="OGF25138.1"/>
    </source>
</evidence>
<dbReference type="SUPFAM" id="SSF46785">
    <property type="entry name" value="Winged helix' DNA-binding domain"/>
    <property type="match status" value="1"/>
</dbReference>
<name>A0A1F5SEL4_9BACT</name>
<sequence length="224" mass="25647">MPKIQPKYKFAVIAADIVIFTVKDGKLQVLLIKMKKKPFLDMWAAPGGLVRPLESVDNAARRILKEKTGVTDVFLEQLYTFGRVDRDPFGRVVSVAYYALIPNAGLKLKTSAEYGGVEWHPVDKLPELAYDHQEIIGCAVKRLRVKLEYTNVVYSLLPEEFTLGDMQKTYEIILDRELDKRNFRKKILALKILKATEKKTIGEANRPAALYRFLSHRPENIEIL</sequence>
<evidence type="ECO:0000313" key="3">
    <source>
        <dbReference type="Proteomes" id="UP000178367"/>
    </source>
</evidence>
<dbReference type="Gene3D" id="3.90.79.10">
    <property type="entry name" value="Nucleoside Triphosphate Pyrophosphohydrolase"/>
    <property type="match status" value="1"/>
</dbReference>
<dbReference type="CDD" id="cd18873">
    <property type="entry name" value="NUDIX_NadM_like"/>
    <property type="match status" value="1"/>
</dbReference>
<dbReference type="PANTHER" id="PTHR43736">
    <property type="entry name" value="ADP-RIBOSE PYROPHOSPHATASE"/>
    <property type="match status" value="1"/>
</dbReference>
<dbReference type="InterPro" id="IPR036388">
    <property type="entry name" value="WH-like_DNA-bd_sf"/>
</dbReference>
<dbReference type="Pfam" id="PF00293">
    <property type="entry name" value="NUDIX"/>
    <property type="match status" value="1"/>
</dbReference>
<dbReference type="STRING" id="1797994.A2227_07360"/>
<reference evidence="2 3" key="1">
    <citation type="journal article" date="2016" name="Nat. Commun.">
        <title>Thousands of microbial genomes shed light on interconnected biogeochemical processes in an aquifer system.</title>
        <authorList>
            <person name="Anantharaman K."/>
            <person name="Brown C.T."/>
            <person name="Hug L.A."/>
            <person name="Sharon I."/>
            <person name="Castelle C.J."/>
            <person name="Probst A.J."/>
            <person name="Thomas B.C."/>
            <person name="Singh A."/>
            <person name="Wilkins M.J."/>
            <person name="Karaoz U."/>
            <person name="Brodie E.L."/>
            <person name="Williams K.H."/>
            <person name="Hubbard S.S."/>
            <person name="Banfield J.F."/>
        </authorList>
    </citation>
    <scope>NUCLEOTIDE SEQUENCE [LARGE SCALE GENOMIC DNA]</scope>
</reference>
<dbReference type="InterPro" id="IPR000086">
    <property type="entry name" value="NUDIX_hydrolase_dom"/>
</dbReference>